<feature type="compositionally biased region" description="Basic and acidic residues" evidence="7">
    <location>
        <begin position="396"/>
        <end position="414"/>
    </location>
</feature>
<dbReference type="Gene3D" id="1.10.510.10">
    <property type="entry name" value="Transferase(Phosphotransferase) domain 1"/>
    <property type="match status" value="1"/>
</dbReference>
<keyword evidence="2" id="KW-0808">Transferase</keyword>
<proteinExistence type="predicted"/>
<dbReference type="PANTHER" id="PTHR24346:SF93">
    <property type="entry name" value="NUAK FAMILY SNF1-LIKE KINASE 1"/>
    <property type="match status" value="1"/>
</dbReference>
<feature type="compositionally biased region" description="Polar residues" evidence="7">
    <location>
        <begin position="532"/>
        <end position="548"/>
    </location>
</feature>
<dbReference type="InterPro" id="IPR000719">
    <property type="entry name" value="Prot_kinase_dom"/>
</dbReference>
<keyword evidence="5 6" id="KW-0067">ATP-binding</keyword>
<feature type="compositionally biased region" description="Low complexity" evidence="7">
    <location>
        <begin position="8"/>
        <end position="29"/>
    </location>
</feature>
<dbReference type="PANTHER" id="PTHR24346">
    <property type="entry name" value="MAP/MICROTUBULE AFFINITY-REGULATING KINASE"/>
    <property type="match status" value="1"/>
</dbReference>
<evidence type="ECO:0000256" key="1">
    <source>
        <dbReference type="ARBA" id="ARBA00022527"/>
    </source>
</evidence>
<accession>A0ABD6EKV6</accession>
<organism evidence="9 10">
    <name type="scientific">Gnathostoma spinigerum</name>
    <dbReference type="NCBI Taxonomy" id="75299"/>
    <lineage>
        <taxon>Eukaryota</taxon>
        <taxon>Metazoa</taxon>
        <taxon>Ecdysozoa</taxon>
        <taxon>Nematoda</taxon>
        <taxon>Chromadorea</taxon>
        <taxon>Rhabditida</taxon>
        <taxon>Spirurina</taxon>
        <taxon>Gnathostomatomorpha</taxon>
        <taxon>Gnathostomatoidea</taxon>
        <taxon>Gnathostomatidae</taxon>
        <taxon>Gnathostoma</taxon>
    </lineage>
</organism>
<evidence type="ECO:0000256" key="4">
    <source>
        <dbReference type="ARBA" id="ARBA00022777"/>
    </source>
</evidence>
<feature type="domain" description="Protein kinase" evidence="8">
    <location>
        <begin position="63"/>
        <end position="314"/>
    </location>
</feature>
<evidence type="ECO:0000256" key="2">
    <source>
        <dbReference type="ARBA" id="ARBA00022679"/>
    </source>
</evidence>
<feature type="region of interest" description="Disordered" evidence="7">
    <location>
        <begin position="631"/>
        <end position="700"/>
    </location>
</feature>
<sequence length="718" mass="80791">MTIGVGGSSRSSTSRGSRLGKLSSSRVKSNCGSTSAGGCSSFGGQPLNGASANSGRADIKHRFEITRKLGSGTYGKVSLAYDQKTEREVAVKLIKKSAIESKQDLIRIRREIRIMSALKHPNIIQIYEVFENKDKIILVMEYASGGELYDYVSMYGSLPEAEARRVFRQIVSAVLYCHKHQVAHRDLKLENILLDANNNAKIADFGLSNYFSDKSLLSTFCGSPLYASPEIINGTPYRGPEVDCWSLGILLYTLVYGSMPFDGRDFNRMVRQIKRGAYFEPDTPSTASMLIRNMLRVNPERRADIDEIASHWWLNLDENMPVIQELPENQITDYTPLTERAETMVVQDLADETDVFMEFGHLSASTRLKIEEFRRRRKEAEEYNANSPVKPPKARKTGERGDERELTSMEKSLRNDPLPQPTEPQAQVDELMDKLNDPLERLKQLEARLQTVPKQSGATDELSANETVNTANVVKSNDVEEKEHNEEPKNSEQPEDATVSYPRRSQPTPITAVGEPTRRPSFVPLDSERKPSTNIPTTTPRHSLPTSTNTWRIETDSLNMLMNQVLEQVERGPVSMNLIARVKAHPFYHSRPMVKELLESILAAQPPSVQEKASQIIQQQSQEILKQQNPGYMKRPTDKEPSLISGRRDSKTEKNSVINQTAYQNSEGPQMNNMQHNQKNVGFDPDEEPEQMETSVTKAKATEEVTQVRVWLASEAAS</sequence>
<feature type="compositionally biased region" description="Polar residues" evidence="7">
    <location>
        <begin position="452"/>
        <end position="475"/>
    </location>
</feature>
<keyword evidence="10" id="KW-1185">Reference proteome</keyword>
<dbReference type="FunFam" id="1.10.510.10:FF:000389">
    <property type="entry name" value="Uncharacterized protein, isoform E"/>
    <property type="match status" value="1"/>
</dbReference>
<feature type="binding site" evidence="6">
    <location>
        <position position="96"/>
    </location>
    <ligand>
        <name>ATP</name>
        <dbReference type="ChEBI" id="CHEBI:30616"/>
    </ligand>
</feature>
<keyword evidence="3 6" id="KW-0547">Nucleotide-binding</keyword>
<gene>
    <name evidence="9" type="ORF">AB6A40_007309</name>
</gene>
<dbReference type="SUPFAM" id="SSF56112">
    <property type="entry name" value="Protein kinase-like (PK-like)"/>
    <property type="match status" value="1"/>
</dbReference>
<dbReference type="GO" id="GO:0005524">
    <property type="term" value="F:ATP binding"/>
    <property type="evidence" value="ECO:0007669"/>
    <property type="project" value="UniProtKB-UniRule"/>
</dbReference>
<feature type="compositionally biased region" description="Polar residues" evidence="7">
    <location>
        <begin position="655"/>
        <end position="680"/>
    </location>
</feature>
<comment type="caution">
    <text evidence="9">The sequence shown here is derived from an EMBL/GenBank/DDBJ whole genome shotgun (WGS) entry which is preliminary data.</text>
</comment>
<dbReference type="PROSITE" id="PS00107">
    <property type="entry name" value="PROTEIN_KINASE_ATP"/>
    <property type="match status" value="1"/>
</dbReference>
<evidence type="ECO:0000259" key="8">
    <source>
        <dbReference type="PROSITE" id="PS50011"/>
    </source>
</evidence>
<dbReference type="AlphaFoldDB" id="A0ABD6EKV6"/>
<reference evidence="9 10" key="1">
    <citation type="submission" date="2024-08" db="EMBL/GenBank/DDBJ databases">
        <title>Gnathostoma spinigerum genome.</title>
        <authorList>
            <person name="Gonzalez-Bertolin B."/>
            <person name="Monzon S."/>
            <person name="Zaballos A."/>
            <person name="Jimenez P."/>
            <person name="Dekumyoy P."/>
            <person name="Varona S."/>
            <person name="Cuesta I."/>
            <person name="Sumanam S."/>
            <person name="Adisakwattana P."/>
            <person name="Gasser R.B."/>
            <person name="Hernandez-Gonzalez A."/>
            <person name="Young N.D."/>
            <person name="Perteguer M.J."/>
        </authorList>
    </citation>
    <scope>NUCLEOTIDE SEQUENCE [LARGE SCALE GENOMIC DNA]</scope>
    <source>
        <strain evidence="9">AL3</strain>
        <tissue evidence="9">Liver</tissue>
    </source>
</reference>
<dbReference type="Proteomes" id="UP001608902">
    <property type="component" value="Unassembled WGS sequence"/>
</dbReference>
<dbReference type="InterPro" id="IPR008271">
    <property type="entry name" value="Ser/Thr_kinase_AS"/>
</dbReference>
<evidence type="ECO:0000256" key="6">
    <source>
        <dbReference type="PROSITE-ProRule" id="PRU10141"/>
    </source>
</evidence>
<evidence type="ECO:0000313" key="9">
    <source>
        <dbReference type="EMBL" id="MFH4980600.1"/>
    </source>
</evidence>
<evidence type="ECO:0000313" key="10">
    <source>
        <dbReference type="Proteomes" id="UP001608902"/>
    </source>
</evidence>
<feature type="region of interest" description="Disordered" evidence="7">
    <location>
        <begin position="451"/>
        <end position="548"/>
    </location>
</feature>
<feature type="compositionally biased region" description="Basic and acidic residues" evidence="7">
    <location>
        <begin position="635"/>
        <end position="654"/>
    </location>
</feature>
<evidence type="ECO:0000256" key="5">
    <source>
        <dbReference type="ARBA" id="ARBA00022840"/>
    </source>
</evidence>
<dbReference type="PROSITE" id="PS00108">
    <property type="entry name" value="PROTEIN_KINASE_ST"/>
    <property type="match status" value="1"/>
</dbReference>
<feature type="compositionally biased region" description="Basic and acidic residues" evidence="7">
    <location>
        <begin position="477"/>
        <end position="492"/>
    </location>
</feature>
<dbReference type="GO" id="GO:0004674">
    <property type="term" value="F:protein serine/threonine kinase activity"/>
    <property type="evidence" value="ECO:0007669"/>
    <property type="project" value="UniProtKB-KW"/>
</dbReference>
<evidence type="ECO:0000256" key="3">
    <source>
        <dbReference type="ARBA" id="ARBA00022741"/>
    </source>
</evidence>
<dbReference type="FunFam" id="3.30.200.20:FF:000042">
    <property type="entry name" value="Aurora kinase A"/>
    <property type="match status" value="1"/>
</dbReference>
<evidence type="ECO:0000256" key="7">
    <source>
        <dbReference type="SAM" id="MobiDB-lite"/>
    </source>
</evidence>
<dbReference type="Pfam" id="PF00069">
    <property type="entry name" value="Pkinase"/>
    <property type="match status" value="1"/>
</dbReference>
<dbReference type="InterPro" id="IPR011009">
    <property type="entry name" value="Kinase-like_dom_sf"/>
</dbReference>
<dbReference type="PROSITE" id="PS50011">
    <property type="entry name" value="PROTEIN_KINASE_DOM"/>
    <property type="match status" value="1"/>
</dbReference>
<feature type="region of interest" description="Disordered" evidence="7">
    <location>
        <begin position="1"/>
        <end position="37"/>
    </location>
</feature>
<dbReference type="EMBL" id="JBGFUD010005782">
    <property type="protein sequence ID" value="MFH4980600.1"/>
    <property type="molecule type" value="Genomic_DNA"/>
</dbReference>
<keyword evidence="1" id="KW-0723">Serine/threonine-protein kinase</keyword>
<keyword evidence="4" id="KW-0418">Kinase</keyword>
<protein>
    <recommendedName>
        <fullName evidence="8">Protein kinase domain-containing protein</fullName>
    </recommendedName>
</protein>
<dbReference type="SMART" id="SM00220">
    <property type="entry name" value="S_TKc"/>
    <property type="match status" value="1"/>
</dbReference>
<feature type="region of interest" description="Disordered" evidence="7">
    <location>
        <begin position="379"/>
        <end position="424"/>
    </location>
</feature>
<name>A0ABD6EKV6_9BILA</name>
<dbReference type="InterPro" id="IPR017441">
    <property type="entry name" value="Protein_kinase_ATP_BS"/>
</dbReference>